<sequence length="77" mass="8471">MVMEVGRVCIKIAGHEAGRRCVIVEQLDNNFVVVSGVGVKRRRCNIAHLEPTDKKIDIQRGASDEEVRRALEAAGLS</sequence>
<dbReference type="FunFam" id="2.30.30.30:FF:000045">
    <property type="entry name" value="50S ribosomal protein L14e"/>
    <property type="match status" value="1"/>
</dbReference>
<organism evidence="5 6">
    <name type="scientific">Hadarchaeum yellowstonense</name>
    <dbReference type="NCBI Taxonomy" id="1776334"/>
    <lineage>
        <taxon>Archaea</taxon>
        <taxon>Methanobacteriati</taxon>
        <taxon>Candidatus Hadarchaeota</taxon>
        <taxon>Candidatus Hadarchaeia</taxon>
        <taxon>Candidatus Hadarchaeales</taxon>
        <taxon>Candidatus Hadarchaeaceae</taxon>
        <taxon>Candidatus Hadarchaeum</taxon>
    </lineage>
</organism>
<gene>
    <name evidence="3" type="primary">rpl14e</name>
    <name evidence="5" type="ORF">APZ16_05410</name>
</gene>
<dbReference type="PANTHER" id="PTHR11127:SF2">
    <property type="entry name" value="LARGE RIBOSOMAL SUBUNIT PROTEIN EL14"/>
    <property type="match status" value="1"/>
</dbReference>
<name>A0A147JU66_HADYE</name>
<comment type="similarity">
    <text evidence="3">Belongs to the eukaryotic ribosomal protein eL14 family.</text>
</comment>
<accession>A0A147JU66</accession>
<evidence type="ECO:0000256" key="1">
    <source>
        <dbReference type="ARBA" id="ARBA00022980"/>
    </source>
</evidence>
<dbReference type="GO" id="GO:0003723">
    <property type="term" value="F:RNA binding"/>
    <property type="evidence" value="ECO:0007669"/>
    <property type="project" value="InterPro"/>
</dbReference>
<dbReference type="GO" id="GO:0003735">
    <property type="term" value="F:structural constituent of ribosome"/>
    <property type="evidence" value="ECO:0007669"/>
    <property type="project" value="InterPro"/>
</dbReference>
<dbReference type="EMBL" id="LQMQ01000049">
    <property type="protein sequence ID" value="KUO40058.1"/>
    <property type="molecule type" value="Genomic_DNA"/>
</dbReference>
<dbReference type="AlphaFoldDB" id="A0A147JU66"/>
<dbReference type="HAMAP" id="MF_00721">
    <property type="entry name" value="Ribosomal_eL14"/>
    <property type="match status" value="1"/>
</dbReference>
<dbReference type="InterPro" id="IPR014722">
    <property type="entry name" value="Rib_uL2_dom2"/>
</dbReference>
<evidence type="ECO:0000256" key="3">
    <source>
        <dbReference type="HAMAP-Rule" id="MF_00721"/>
    </source>
</evidence>
<keyword evidence="2 3" id="KW-0687">Ribonucleoprotein</keyword>
<dbReference type="Gene3D" id="2.30.30.30">
    <property type="match status" value="1"/>
</dbReference>
<feature type="domain" description="KOW" evidence="4">
    <location>
        <begin position="5"/>
        <end position="34"/>
    </location>
</feature>
<evidence type="ECO:0000313" key="6">
    <source>
        <dbReference type="Proteomes" id="UP000074294"/>
    </source>
</evidence>
<evidence type="ECO:0000259" key="4">
    <source>
        <dbReference type="Pfam" id="PF00467"/>
    </source>
</evidence>
<dbReference type="Pfam" id="PF00467">
    <property type="entry name" value="KOW"/>
    <property type="match status" value="1"/>
</dbReference>
<dbReference type="InterPro" id="IPR023651">
    <property type="entry name" value="Ribosomal_eL14_arc"/>
</dbReference>
<protein>
    <recommendedName>
        <fullName evidence="3">Large ribosomal subunit protein eL14</fullName>
    </recommendedName>
</protein>
<dbReference type="STRING" id="1776334.APZ16_05410"/>
<dbReference type="CDD" id="cd06088">
    <property type="entry name" value="KOW_RPL14"/>
    <property type="match status" value="1"/>
</dbReference>
<dbReference type="PANTHER" id="PTHR11127">
    <property type="entry name" value="60S RIBOSOMAL PROTEIN L14"/>
    <property type="match status" value="1"/>
</dbReference>
<reference evidence="5 6" key="1">
    <citation type="journal article" date="2016" name="Nat. Microbiol.">
        <title>Genomic inference of the metabolism of cosmopolitan subsurface Archaea, Hadesarchaea.</title>
        <authorList>
            <person name="Baker B.J."/>
            <person name="Saw J.H."/>
            <person name="Lind A.E."/>
            <person name="Lazar C.S."/>
            <person name="Hinrichs K.-U."/>
            <person name="Teske A.P."/>
            <person name="Ettema T.J."/>
        </authorList>
    </citation>
    <scope>NUCLEOTIDE SEQUENCE [LARGE SCALE GENOMIC DNA]</scope>
</reference>
<dbReference type="GO" id="GO:0042273">
    <property type="term" value="P:ribosomal large subunit biogenesis"/>
    <property type="evidence" value="ECO:0007669"/>
    <property type="project" value="TreeGrafter"/>
</dbReference>
<proteinExistence type="inferred from homology"/>
<dbReference type="SUPFAM" id="SSF50104">
    <property type="entry name" value="Translation proteins SH3-like domain"/>
    <property type="match status" value="1"/>
</dbReference>
<dbReference type="NCBIfam" id="NF003320">
    <property type="entry name" value="PRK04333.1"/>
    <property type="match status" value="1"/>
</dbReference>
<comment type="caution">
    <text evidence="5">The sequence shown here is derived from an EMBL/GenBank/DDBJ whole genome shotgun (WGS) entry which is preliminary data.</text>
</comment>
<evidence type="ECO:0000313" key="5">
    <source>
        <dbReference type="EMBL" id="KUO40058.1"/>
    </source>
</evidence>
<dbReference type="InterPro" id="IPR005824">
    <property type="entry name" value="KOW"/>
</dbReference>
<dbReference type="GO" id="GO:0022625">
    <property type="term" value="C:cytosolic large ribosomal subunit"/>
    <property type="evidence" value="ECO:0007669"/>
    <property type="project" value="TreeGrafter"/>
</dbReference>
<evidence type="ECO:0000256" key="2">
    <source>
        <dbReference type="ARBA" id="ARBA00023274"/>
    </source>
</evidence>
<dbReference type="GO" id="GO:0006412">
    <property type="term" value="P:translation"/>
    <property type="evidence" value="ECO:0007669"/>
    <property type="project" value="UniProtKB-UniRule"/>
</dbReference>
<keyword evidence="1 3" id="KW-0689">Ribosomal protein</keyword>
<dbReference type="InterPro" id="IPR008991">
    <property type="entry name" value="Translation_prot_SH3-like_sf"/>
</dbReference>
<dbReference type="InterPro" id="IPR041985">
    <property type="entry name" value="Ribosomal_eL14_KOW"/>
</dbReference>
<dbReference type="InterPro" id="IPR039660">
    <property type="entry name" value="Ribosomal_eL14"/>
</dbReference>
<dbReference type="Proteomes" id="UP000074294">
    <property type="component" value="Unassembled WGS sequence"/>
</dbReference>